<dbReference type="InterPro" id="IPR006674">
    <property type="entry name" value="HD_domain"/>
</dbReference>
<dbReference type="InterPro" id="IPR052722">
    <property type="entry name" value="PgpH_phosphodiesterase"/>
</dbReference>
<dbReference type="Gene3D" id="1.10.3210.10">
    <property type="entry name" value="Hypothetical protein af1432"/>
    <property type="match status" value="1"/>
</dbReference>
<dbReference type="NCBIfam" id="TIGR00277">
    <property type="entry name" value="HDIG"/>
    <property type="match status" value="1"/>
</dbReference>
<feature type="transmembrane region" description="Helical" evidence="1">
    <location>
        <begin position="255"/>
        <end position="276"/>
    </location>
</feature>
<dbReference type="SUPFAM" id="SSF109604">
    <property type="entry name" value="HD-domain/PDEase-like"/>
    <property type="match status" value="1"/>
</dbReference>
<reference evidence="3" key="1">
    <citation type="submission" date="2022-10" db="EMBL/GenBank/DDBJ databases">
        <title>Description of Fervidibacillus gen. nov. in the family Fervidibacillaceae fam. nov. with two species, Fervidibacillus albus sp. nov., and Fervidibacillus halotolerans sp. nov., isolated from tidal flat sediments.</title>
        <authorList>
            <person name="Kwon K.K."/>
            <person name="Yang S.-H."/>
        </authorList>
    </citation>
    <scope>NUCLEOTIDE SEQUENCE</scope>
    <source>
        <strain evidence="3">JCM 19140</strain>
    </source>
</reference>
<dbReference type="PANTHER" id="PTHR36442:SF1">
    <property type="entry name" value="CYCLIC-DI-AMP PHOSPHODIESTERASE PGPH"/>
    <property type="match status" value="1"/>
</dbReference>
<dbReference type="InterPro" id="IPR003607">
    <property type="entry name" value="HD/PDEase_dom"/>
</dbReference>
<feature type="transmembrane region" description="Helical" evidence="1">
    <location>
        <begin position="391"/>
        <end position="409"/>
    </location>
</feature>
<protein>
    <submittedName>
        <fullName evidence="3">HD family phosphohydrolase</fullName>
    </submittedName>
</protein>
<accession>A0AAE3LNJ4</accession>
<feature type="transmembrane region" description="Helical" evidence="1">
    <location>
        <begin position="360"/>
        <end position="379"/>
    </location>
</feature>
<name>A0AAE3LNJ4_9BACI</name>
<dbReference type="EMBL" id="JAOUSF010000003">
    <property type="protein sequence ID" value="MCU9613917.1"/>
    <property type="molecule type" value="Genomic_DNA"/>
</dbReference>
<dbReference type="SMART" id="SM00471">
    <property type="entry name" value="HDc"/>
    <property type="match status" value="1"/>
</dbReference>
<proteinExistence type="predicted"/>
<evidence type="ECO:0000313" key="4">
    <source>
        <dbReference type="Proteomes" id="UP001209318"/>
    </source>
</evidence>
<dbReference type="Proteomes" id="UP001209318">
    <property type="component" value="Unassembled WGS sequence"/>
</dbReference>
<comment type="caution">
    <text evidence="3">The sequence shown here is derived from an EMBL/GenBank/DDBJ whole genome shotgun (WGS) entry which is preliminary data.</text>
</comment>
<dbReference type="PANTHER" id="PTHR36442">
    <property type="entry name" value="CYCLIC-DI-AMP PHOSPHODIESTERASE PGPH"/>
    <property type="match status" value="1"/>
</dbReference>
<dbReference type="Pfam" id="PF01966">
    <property type="entry name" value="HD"/>
    <property type="match status" value="1"/>
</dbReference>
<keyword evidence="1" id="KW-1133">Transmembrane helix</keyword>
<feature type="transmembrane region" description="Helical" evidence="1">
    <location>
        <begin position="337"/>
        <end position="354"/>
    </location>
</feature>
<gene>
    <name evidence="3" type="ORF">OEV98_10125</name>
</gene>
<feature type="domain" description="HD" evidence="2">
    <location>
        <begin position="477"/>
        <end position="619"/>
    </location>
</feature>
<dbReference type="AlphaFoldDB" id="A0AAE3LNJ4"/>
<evidence type="ECO:0000313" key="3">
    <source>
        <dbReference type="EMBL" id="MCU9613917.1"/>
    </source>
</evidence>
<keyword evidence="1" id="KW-0812">Transmembrane</keyword>
<dbReference type="InterPro" id="IPR006675">
    <property type="entry name" value="HDIG_dom"/>
</dbReference>
<keyword evidence="4" id="KW-1185">Reference proteome</keyword>
<feature type="transmembrane region" description="Helical" evidence="1">
    <location>
        <begin position="421"/>
        <end position="444"/>
    </location>
</feature>
<dbReference type="PROSITE" id="PS51831">
    <property type="entry name" value="HD"/>
    <property type="match status" value="1"/>
</dbReference>
<dbReference type="InterPro" id="IPR011624">
    <property type="entry name" value="Metal-dep_PHydrolase_7TM_extra"/>
</dbReference>
<organism evidence="3 4">
    <name type="scientific">Perspicuibacillus lycopersici</name>
    <dbReference type="NCBI Taxonomy" id="1325689"/>
    <lineage>
        <taxon>Bacteria</taxon>
        <taxon>Bacillati</taxon>
        <taxon>Bacillota</taxon>
        <taxon>Bacilli</taxon>
        <taxon>Bacillales</taxon>
        <taxon>Bacillaceae</taxon>
        <taxon>Perspicuibacillus</taxon>
    </lineage>
</organism>
<keyword evidence="1" id="KW-0472">Membrane</keyword>
<dbReference type="SUPFAM" id="SSF81665">
    <property type="entry name" value="Calcium ATPase, transmembrane domain M"/>
    <property type="match status" value="1"/>
</dbReference>
<feature type="transmembrane region" description="Helical" evidence="1">
    <location>
        <begin position="288"/>
        <end position="310"/>
    </location>
</feature>
<dbReference type="CDD" id="cd00077">
    <property type="entry name" value="HDc"/>
    <property type="match status" value="1"/>
</dbReference>
<evidence type="ECO:0000256" key="1">
    <source>
        <dbReference type="SAM" id="Phobius"/>
    </source>
</evidence>
<sequence>MYSNVNLEPIDVQKFGVSEHTIISPITMEDTELTEKKKQDAVNQVQPVYELNQEYAQNMVDLVSDIFTSAIEIVEEINQAKKDASLNLSNEDNEGTAYVEPSVSQKVNMLKEKLTDDVNSDLSNTTLAALVTSSKTELSMAKDAVVTAVNNAMTKRISASEVENAKKRVEDEIRYSSLSQDLKNAAIELGRYATIQNEYYDPEATEVARQQAIENIEPVRILQGQIIVEEGQLVTQEIYRQLDLLGLLDTKERSLPYFGLFLFVTVLVGFIYSFFYREIQKPEMNKKLLLFSVVLIISIIFMKIISLLPFTSINMSYVYPAAMCVMLMKILLNERMAIMSAILLSACSTVIFNGSSSGSFNYSVGLYILISGLSGIIFLTNQNHRSKIFQAGLFVSLINMVIIAALLFIPNSQFTYLQYIYYFVFGIGSGLASAVLTIGLLPFFEAGFGILSTMKLIELSNPNHPLLKKILTETPGTYHHSVMVANLAEAACEAIGADGLLARVCCYYHDIGKTRRPSFFVENQGNMENPHDRLAPEISKEIIIAHTTDGANILQKHRMPKDIVDVARQHHGTSLLKFFYYKAKELGIEVKEEDYRYPGPKPQTKETAIINIADSVEAAVRSMANPNMEKIESLVKNIIKDRLHDDQFNECDITLKELKMVEKTLCETLHGIFHNRIEYPELKEER</sequence>
<dbReference type="Pfam" id="PF07697">
    <property type="entry name" value="7TMR-HDED"/>
    <property type="match status" value="1"/>
</dbReference>
<dbReference type="InterPro" id="IPR023298">
    <property type="entry name" value="ATPase_P-typ_TM_dom_sf"/>
</dbReference>
<evidence type="ECO:0000259" key="2">
    <source>
        <dbReference type="PROSITE" id="PS51831"/>
    </source>
</evidence>
<dbReference type="Pfam" id="PF07698">
    <property type="entry name" value="7TM-7TMR_HD"/>
    <property type="match status" value="1"/>
</dbReference>
<dbReference type="InterPro" id="IPR011621">
    <property type="entry name" value="Metal-dep_PHydrolase_7TM_intra"/>
</dbReference>